<gene>
    <name evidence="1" type="ORF">LOY88_001704</name>
</gene>
<dbReference type="EMBL" id="JALBCA010000018">
    <property type="protein sequence ID" value="KAI2390370.1"/>
    <property type="molecule type" value="Genomic_DNA"/>
</dbReference>
<organism evidence="1">
    <name type="scientific">Ophidiomyces ophidiicola</name>
    <dbReference type="NCBI Taxonomy" id="1387563"/>
    <lineage>
        <taxon>Eukaryota</taxon>
        <taxon>Fungi</taxon>
        <taxon>Dikarya</taxon>
        <taxon>Ascomycota</taxon>
        <taxon>Pezizomycotina</taxon>
        <taxon>Eurotiomycetes</taxon>
        <taxon>Eurotiomycetidae</taxon>
        <taxon>Onygenales</taxon>
        <taxon>Onygenaceae</taxon>
        <taxon>Ophidiomyces</taxon>
    </lineage>
</organism>
<evidence type="ECO:0000313" key="1">
    <source>
        <dbReference type="EMBL" id="KAI2390370.1"/>
    </source>
</evidence>
<proteinExistence type="predicted"/>
<protein>
    <submittedName>
        <fullName evidence="1">Uncharacterized protein</fullName>
    </submittedName>
</protein>
<name>A0ACB8V1C3_9EURO</name>
<sequence>MRVQLVSFAFMLIGSAVGKSWSKTEPPHIGVLLGRGDKKDSSFAPGTSPGTGKSCGDAFGAGFSECAASGVCYSAAEGDTCCKEGYKARPGLEVADSPKGLSVEECAVKLSISIKPTLNSKMPQQPSVITSQAPSPSSPAAVHPPVIVVTTTICPYPTGRPNMTTTSTIIPTVSTVPTDAPIFTGAANPQSSVQGAVFVVALLGFLRNFL</sequence>
<reference evidence="1" key="1">
    <citation type="journal article" date="2022" name="bioRxiv">
        <title>Population genetic analysis of Ophidiomyces ophidiicola, the causative agent of snake fungal disease, indicates recent introductions to the USA.</title>
        <authorList>
            <person name="Ladner J.T."/>
            <person name="Palmer J.M."/>
            <person name="Ettinger C.L."/>
            <person name="Stajich J.E."/>
            <person name="Farrell T.M."/>
            <person name="Glorioso B.M."/>
            <person name="Lawson B."/>
            <person name="Price S.J."/>
            <person name="Stengle A.G."/>
            <person name="Grear D.A."/>
            <person name="Lorch J.M."/>
        </authorList>
    </citation>
    <scope>NUCLEOTIDE SEQUENCE</scope>
    <source>
        <strain evidence="1">NWHC 24266-5</strain>
    </source>
</reference>
<comment type="caution">
    <text evidence="1">The sequence shown here is derived from an EMBL/GenBank/DDBJ whole genome shotgun (WGS) entry which is preliminary data.</text>
</comment>
<accession>A0ACB8V1C3</accession>